<keyword evidence="4" id="KW-1185">Reference proteome</keyword>
<reference evidence="3 4" key="1">
    <citation type="submission" date="2024-02" db="EMBL/GenBank/DDBJ databases">
        <title>High-quality chromosome-scale genome assembly of Pensacola bahiagrass (Paspalum notatum Flugge var. saurae).</title>
        <authorList>
            <person name="Vega J.M."/>
            <person name="Podio M."/>
            <person name="Orjuela J."/>
            <person name="Siena L.A."/>
            <person name="Pessino S.C."/>
            <person name="Combes M.C."/>
            <person name="Mariac C."/>
            <person name="Albertini E."/>
            <person name="Pupilli F."/>
            <person name="Ortiz J.P.A."/>
            <person name="Leblanc O."/>
        </authorList>
    </citation>
    <scope>NUCLEOTIDE SEQUENCE [LARGE SCALE GENOMIC DNA]</scope>
    <source>
        <strain evidence="3">R1</strain>
        <tissue evidence="3">Leaf</tissue>
    </source>
</reference>
<feature type="transmembrane region" description="Helical" evidence="2">
    <location>
        <begin position="70"/>
        <end position="89"/>
    </location>
</feature>
<dbReference type="SUPFAM" id="SSF48371">
    <property type="entry name" value="ARM repeat"/>
    <property type="match status" value="1"/>
</dbReference>
<keyword evidence="2" id="KW-1133">Transmembrane helix</keyword>
<name>A0AAQ3WM37_PASNO</name>
<accession>A0AAQ3WM37</accession>
<dbReference type="Gene3D" id="1.25.10.10">
    <property type="entry name" value="Leucine-rich Repeat Variant"/>
    <property type="match status" value="1"/>
</dbReference>
<feature type="transmembrane region" description="Helical" evidence="2">
    <location>
        <begin position="101"/>
        <end position="130"/>
    </location>
</feature>
<feature type="transmembrane region" description="Helical" evidence="2">
    <location>
        <begin position="6"/>
        <end position="24"/>
    </location>
</feature>
<evidence type="ECO:0000313" key="3">
    <source>
        <dbReference type="EMBL" id="WVZ66415.1"/>
    </source>
</evidence>
<evidence type="ECO:0008006" key="5">
    <source>
        <dbReference type="Google" id="ProtNLM"/>
    </source>
</evidence>
<sequence>MPVDVLLLLAPVPPQVVAVLLLNLRPPRIANLTRSSCGRKLLSWAKLILALCLGGAMLFLHSALNLGVGSIIQALVVLVLSLGSLQAPVDDTIFGRWDNIFLYICLLVHLEWIAGADIMIFTAILAVLLVGNYQIPAAVARAVLSSVRLYGLANNVDTYPPEPNSNWNLVPSVVAFYVLALCQGTLYLVACILELFSFFPRRSLVRHWFRGQWGARAVDAYYQHAYAMCMEIGVLAAARRMSLASFSVESLSSTSHEMQLAGVSVLDALLQQRKFSKELVLRITGSDKAVCTLVRTVGWTAQQDRDFRLFAARVTAELAGSLRLASIPGMLKLVSSLLEAQNQPTWHNYEQDLLSHAVGVNGDNVVDSQSPSQQSSAQSSHSNGGNTTQEESNNGECSWLCWFWQWCHCSIPKEPALTCRDSFPVLGMLILERLAYDIDNCEEIGRSADLILKITEFMSYATGTSVSGDDDPQQKALICSSLNLIRRLAITDGKIGMTLRQELWESPFFLSNLAGILVDNCNCPQLWKPAIDIIAIFALDEDAKNEIGSAKVMIGRLMHVFLGQDGATNMHYDQQLRATAGEALGNLSMESIANCLVVLGEPGYELVKDLGDMISDDEYNYVVTRLLHNLCAHSSNEMLHLGAGEHLSSVLPVVMEKIMTAEGKELEALINLASQMRNVIPERFVQELELHSNGADLVRKLVYTLNSNRRPCPKYPRMRRAIVQITISLIQSCPRYTAIFAAGGMKEALSKIDGTPSRVEKYMAFLGNTGLILESGLPLHILTARARGLIDSAALTPSG</sequence>
<dbReference type="EMBL" id="CP144747">
    <property type="protein sequence ID" value="WVZ66415.1"/>
    <property type="molecule type" value="Genomic_DNA"/>
</dbReference>
<feature type="compositionally biased region" description="Low complexity" evidence="1">
    <location>
        <begin position="368"/>
        <end position="382"/>
    </location>
</feature>
<dbReference type="PANTHER" id="PTHR33115:SF43">
    <property type="entry name" value="BLE2 PROTEIN"/>
    <property type="match status" value="1"/>
</dbReference>
<feature type="transmembrane region" description="Helical" evidence="2">
    <location>
        <begin position="174"/>
        <end position="199"/>
    </location>
</feature>
<organism evidence="3 4">
    <name type="scientific">Paspalum notatum var. saurae</name>
    <dbReference type="NCBI Taxonomy" id="547442"/>
    <lineage>
        <taxon>Eukaryota</taxon>
        <taxon>Viridiplantae</taxon>
        <taxon>Streptophyta</taxon>
        <taxon>Embryophyta</taxon>
        <taxon>Tracheophyta</taxon>
        <taxon>Spermatophyta</taxon>
        <taxon>Magnoliopsida</taxon>
        <taxon>Liliopsida</taxon>
        <taxon>Poales</taxon>
        <taxon>Poaceae</taxon>
        <taxon>PACMAD clade</taxon>
        <taxon>Panicoideae</taxon>
        <taxon>Andropogonodae</taxon>
        <taxon>Paspaleae</taxon>
        <taxon>Paspalinae</taxon>
        <taxon>Paspalum</taxon>
    </lineage>
</organism>
<protein>
    <recommendedName>
        <fullName evidence="5">ARM repeat superfamily protein</fullName>
    </recommendedName>
</protein>
<dbReference type="AlphaFoldDB" id="A0AAQ3WM37"/>
<proteinExistence type="predicted"/>
<evidence type="ECO:0000313" key="4">
    <source>
        <dbReference type="Proteomes" id="UP001341281"/>
    </source>
</evidence>
<keyword evidence="2" id="KW-0812">Transmembrane</keyword>
<dbReference type="PANTHER" id="PTHR33115">
    <property type="entry name" value="ARM REPEAT SUPERFAMILY PROTEIN"/>
    <property type="match status" value="1"/>
</dbReference>
<feature type="transmembrane region" description="Helical" evidence="2">
    <location>
        <begin position="44"/>
        <end position="64"/>
    </location>
</feature>
<keyword evidence="2" id="KW-0472">Membrane</keyword>
<gene>
    <name evidence="3" type="ORF">U9M48_015634</name>
</gene>
<evidence type="ECO:0000256" key="1">
    <source>
        <dbReference type="SAM" id="MobiDB-lite"/>
    </source>
</evidence>
<dbReference type="InterPro" id="IPR016024">
    <property type="entry name" value="ARM-type_fold"/>
</dbReference>
<evidence type="ECO:0000256" key="2">
    <source>
        <dbReference type="SAM" id="Phobius"/>
    </source>
</evidence>
<dbReference type="Proteomes" id="UP001341281">
    <property type="component" value="Chromosome 03"/>
</dbReference>
<feature type="region of interest" description="Disordered" evidence="1">
    <location>
        <begin position="365"/>
        <end position="389"/>
    </location>
</feature>
<dbReference type="InterPro" id="IPR011989">
    <property type="entry name" value="ARM-like"/>
</dbReference>